<organism evidence="1 2">
    <name type="scientific">Xenorhabdus lircayensis</name>
    <dbReference type="NCBI Taxonomy" id="2763499"/>
    <lineage>
        <taxon>Bacteria</taxon>
        <taxon>Pseudomonadati</taxon>
        <taxon>Pseudomonadota</taxon>
        <taxon>Gammaproteobacteria</taxon>
        <taxon>Enterobacterales</taxon>
        <taxon>Morganellaceae</taxon>
        <taxon>Xenorhabdus</taxon>
    </lineage>
</organism>
<dbReference type="Proteomes" id="UP000696184">
    <property type="component" value="Unassembled WGS sequence"/>
</dbReference>
<dbReference type="EMBL" id="JACOII010000040">
    <property type="protein sequence ID" value="MBI6549423.1"/>
    <property type="molecule type" value="Genomic_DNA"/>
</dbReference>
<accession>A0ABS0U6B7</accession>
<evidence type="ECO:0000313" key="2">
    <source>
        <dbReference type="Proteomes" id="UP000696184"/>
    </source>
</evidence>
<keyword evidence="2" id="KW-1185">Reference proteome</keyword>
<dbReference type="RefSeq" id="WP_198690194.1">
    <property type="nucleotide sequence ID" value="NZ_CAWPUD010000039.1"/>
</dbReference>
<protein>
    <submittedName>
        <fullName evidence="1">Uncharacterized protein</fullName>
    </submittedName>
</protein>
<sequence>MVLVIQLLSQIKQSVKVIPPLAKSDGQGLAALCTQTLVGYFCQCACYHPFNGGSGGGGFGLAGGYSGLLTLLESPPSMIN</sequence>
<proteinExistence type="predicted"/>
<gene>
    <name evidence="1" type="ORF">H8A87_12005</name>
</gene>
<name>A0ABS0U6B7_9GAMM</name>
<evidence type="ECO:0000313" key="1">
    <source>
        <dbReference type="EMBL" id="MBI6549423.1"/>
    </source>
</evidence>
<reference evidence="1 2" key="1">
    <citation type="submission" date="2020-08" db="EMBL/GenBank/DDBJ databases">
        <title>Description of Xenorhabdus lircayensis sp. nov., the symbiotic bacterium associated with the entomopathogenic nematode Steirnernema unicornum.</title>
        <authorList>
            <person name="Castaneda-Alvarez C."/>
            <person name="Prodan S."/>
            <person name="Zamorano A."/>
            <person name="San-Blas E."/>
            <person name="Aballay E."/>
        </authorList>
    </citation>
    <scope>NUCLEOTIDE SEQUENCE [LARGE SCALE GENOMIC DNA]</scope>
    <source>
        <strain evidence="1 2">VLS</strain>
    </source>
</reference>
<comment type="caution">
    <text evidence="1">The sequence shown here is derived from an EMBL/GenBank/DDBJ whole genome shotgun (WGS) entry which is preliminary data.</text>
</comment>